<evidence type="ECO:0000313" key="2">
    <source>
        <dbReference type="EMBL" id="GGW89936.1"/>
    </source>
</evidence>
<gene>
    <name evidence="2" type="ORF">GCM10007391_25340</name>
</gene>
<reference evidence="2" key="2">
    <citation type="submission" date="2020-09" db="EMBL/GenBank/DDBJ databases">
        <authorList>
            <person name="Sun Q."/>
            <person name="Kim S."/>
        </authorList>
    </citation>
    <scope>NUCLEOTIDE SEQUENCE</scope>
    <source>
        <strain evidence="2">KCTC 22164</strain>
    </source>
</reference>
<feature type="signal peptide" evidence="1">
    <location>
        <begin position="1"/>
        <end position="28"/>
    </location>
</feature>
<proteinExistence type="predicted"/>
<dbReference type="PROSITE" id="PS51257">
    <property type="entry name" value="PROKAR_LIPOPROTEIN"/>
    <property type="match status" value="1"/>
</dbReference>
<dbReference type="RefSeq" id="WP_189406950.1">
    <property type="nucleotide sequence ID" value="NZ_BMXP01000006.1"/>
</dbReference>
<dbReference type="Proteomes" id="UP000631300">
    <property type="component" value="Unassembled WGS sequence"/>
</dbReference>
<organism evidence="2 3">
    <name type="scientific">Alteromonas halophila</name>
    <dbReference type="NCBI Taxonomy" id="516698"/>
    <lineage>
        <taxon>Bacteria</taxon>
        <taxon>Pseudomonadati</taxon>
        <taxon>Pseudomonadota</taxon>
        <taxon>Gammaproteobacteria</taxon>
        <taxon>Alteromonadales</taxon>
        <taxon>Alteromonadaceae</taxon>
        <taxon>Alteromonas/Salinimonas group</taxon>
        <taxon>Alteromonas</taxon>
    </lineage>
</organism>
<comment type="caution">
    <text evidence="2">The sequence shown here is derived from an EMBL/GenBank/DDBJ whole genome shotgun (WGS) entry which is preliminary data.</text>
</comment>
<evidence type="ECO:0000256" key="1">
    <source>
        <dbReference type="SAM" id="SignalP"/>
    </source>
</evidence>
<keyword evidence="3" id="KW-1185">Reference proteome</keyword>
<name>A0A918MZJ2_9ALTE</name>
<keyword evidence="1" id="KW-0732">Signal</keyword>
<accession>A0A918MZJ2</accession>
<sequence>MRIRNLLPLLLSMSLVTLFAGCSSVPSASPTPYQSATGKQGYGYSSVQLSESEYRIMFKATEATPADMVQQYSVLRAAELAEEQGYQYLAVVKTDVETKPALGRKVVKGQDGQVFPPEQQCTMSGCTEPGQINQAAANDVQVETTPMKNVYYSILVRMGNSEQSTGSNALLVRDILADRPDAN</sequence>
<evidence type="ECO:0000313" key="3">
    <source>
        <dbReference type="Proteomes" id="UP000631300"/>
    </source>
</evidence>
<protein>
    <recommendedName>
        <fullName evidence="4">DUF4136 domain-containing protein</fullName>
    </recommendedName>
</protein>
<dbReference type="NCBIfam" id="NF047637">
    <property type="entry name" value="lipo_CC0125"/>
    <property type="match status" value="1"/>
</dbReference>
<evidence type="ECO:0008006" key="4">
    <source>
        <dbReference type="Google" id="ProtNLM"/>
    </source>
</evidence>
<reference evidence="2" key="1">
    <citation type="journal article" date="2014" name="Int. J. Syst. Evol. Microbiol.">
        <title>Complete genome sequence of Corynebacterium casei LMG S-19264T (=DSM 44701T), isolated from a smear-ripened cheese.</title>
        <authorList>
            <consortium name="US DOE Joint Genome Institute (JGI-PGF)"/>
            <person name="Walter F."/>
            <person name="Albersmeier A."/>
            <person name="Kalinowski J."/>
            <person name="Ruckert C."/>
        </authorList>
    </citation>
    <scope>NUCLEOTIDE SEQUENCE</scope>
    <source>
        <strain evidence="2">KCTC 22164</strain>
    </source>
</reference>
<feature type="chain" id="PRO_5037483737" description="DUF4136 domain-containing protein" evidence="1">
    <location>
        <begin position="29"/>
        <end position="183"/>
    </location>
</feature>
<dbReference type="EMBL" id="BMXP01000006">
    <property type="protein sequence ID" value="GGW89936.1"/>
    <property type="molecule type" value="Genomic_DNA"/>
</dbReference>
<dbReference type="AlphaFoldDB" id="A0A918MZJ2"/>